<dbReference type="AlphaFoldDB" id="B8JF93"/>
<protein>
    <submittedName>
        <fullName evidence="2">Uncharacterized protein</fullName>
    </submittedName>
</protein>
<proteinExistence type="predicted"/>
<dbReference type="KEGG" id="acp:A2cp1_1102"/>
<evidence type="ECO:0000313" key="2">
    <source>
        <dbReference type="EMBL" id="ACL64450.1"/>
    </source>
</evidence>
<dbReference type="HOGENOM" id="CLU_528588_0_0_7"/>
<accession>B8JF93</accession>
<name>B8JF93_ANAD2</name>
<sequence>MTRLVTSLAAHVDVTDPECPYRAALEKIARHATTKCADFTNPPQAFIDQLCPHYSKVLEEDVHLAAGDRSLVFDVLDLPRMYSEPAVLPDAEHRFIALLVMEGVVPRILTTNWDGLIEAAYRDAQDGHAPPLPVVISPADLDGVEPGPRLVKFHGCAVRAAKHPDAKQHFVATQKRINEWNMSEQFLAIRDEVRTAVRYFPALLVGLSAQDVNIQMQFEQAVVGREPWATWAPSRAAFAQAEAGEAQERILKTLYGKHYAGANAGQIERAATIGLYAKPLFGALYFELVFRKLLAICDAGQEAFTPEQLQFVRAWLLNTQNRIRDHYDRLPPSERWVRLSECLPSHIAHAHGLYRHYRPISRETAYVPVSRIQLGHPQGAPEDARALLCLAALSHGDTLGAWSAEPPRPGSDAFHAFLKIGLRQWRIVVVRDSLLAMHRLEASMLSAHAAETVAVYPTGSRPRKRRRGLGATLPSRGRSAGPYEVWFDEIASEPYTPAQMVEELKLELLGLPHAP</sequence>
<dbReference type="Gene3D" id="3.40.50.1220">
    <property type="entry name" value="TPP-binding domain"/>
    <property type="match status" value="1"/>
</dbReference>
<dbReference type="Proteomes" id="UP000007089">
    <property type="component" value="Chromosome"/>
</dbReference>
<reference evidence="2" key="1">
    <citation type="submission" date="2009-01" db="EMBL/GenBank/DDBJ databases">
        <title>Complete sequence of Anaeromyxobacter dehalogenans 2CP-1.</title>
        <authorList>
            <consortium name="US DOE Joint Genome Institute"/>
            <person name="Lucas S."/>
            <person name="Copeland A."/>
            <person name="Lapidus A."/>
            <person name="Glavina del Rio T."/>
            <person name="Dalin E."/>
            <person name="Tice H."/>
            <person name="Bruce D."/>
            <person name="Goodwin L."/>
            <person name="Pitluck S."/>
            <person name="Saunders E."/>
            <person name="Brettin T."/>
            <person name="Detter J.C."/>
            <person name="Han C."/>
            <person name="Larimer F."/>
            <person name="Land M."/>
            <person name="Hauser L."/>
            <person name="Kyrpides N."/>
            <person name="Ovchinnikova G."/>
            <person name="Beliaev A.S."/>
            <person name="Richardson P."/>
        </authorList>
    </citation>
    <scope>NUCLEOTIDE SEQUENCE</scope>
    <source>
        <strain evidence="2">2CP-1</strain>
    </source>
</reference>
<feature type="region of interest" description="Disordered" evidence="1">
    <location>
        <begin position="458"/>
        <end position="477"/>
    </location>
</feature>
<organism evidence="2 3">
    <name type="scientific">Anaeromyxobacter dehalogenans (strain ATCC BAA-258 / DSM 21875 / 2CP-1)</name>
    <dbReference type="NCBI Taxonomy" id="455488"/>
    <lineage>
        <taxon>Bacteria</taxon>
        <taxon>Pseudomonadati</taxon>
        <taxon>Myxococcota</taxon>
        <taxon>Myxococcia</taxon>
        <taxon>Myxococcales</taxon>
        <taxon>Cystobacterineae</taxon>
        <taxon>Anaeromyxobacteraceae</taxon>
        <taxon>Anaeromyxobacter</taxon>
    </lineage>
</organism>
<dbReference type="Pfam" id="PF13289">
    <property type="entry name" value="SIR2_2"/>
    <property type="match status" value="1"/>
</dbReference>
<evidence type="ECO:0000256" key="1">
    <source>
        <dbReference type="SAM" id="MobiDB-lite"/>
    </source>
</evidence>
<dbReference type="SUPFAM" id="SSF52467">
    <property type="entry name" value="DHS-like NAD/FAD-binding domain"/>
    <property type="match status" value="1"/>
</dbReference>
<dbReference type="EMBL" id="CP001359">
    <property type="protein sequence ID" value="ACL64450.1"/>
    <property type="molecule type" value="Genomic_DNA"/>
</dbReference>
<evidence type="ECO:0000313" key="3">
    <source>
        <dbReference type="Proteomes" id="UP000007089"/>
    </source>
</evidence>
<dbReference type="InterPro" id="IPR029035">
    <property type="entry name" value="DHS-like_NAD/FAD-binding_dom"/>
</dbReference>
<gene>
    <name evidence="2" type="ordered locus">A2cp1_1102</name>
</gene>
<keyword evidence="3" id="KW-1185">Reference proteome</keyword>